<proteinExistence type="predicted"/>
<name>A0ABW9Z4C4_9FLAO</name>
<dbReference type="PRINTS" id="PR00633">
    <property type="entry name" value="RCCNDNSATION"/>
</dbReference>
<keyword evidence="8" id="KW-1185">Reference proteome</keyword>
<feature type="chain" id="PRO_5046010387" evidence="4">
    <location>
        <begin position="19"/>
        <end position="460"/>
    </location>
</feature>
<sequence>MKKTVTILLFFLTVQLSAQCWESMSAGYNHSLAIKDDGTLWAWGANTAGKLGIGGGSSQTKTIPTQIGFDTNWQQVCANFSSSFAIKTDGTLWAWGWNSDGDLGLGTTTTAQHTPIQVGTDTNWQTISSSDDFCLALKTDGTLWAWGKNNFGQLGDNSTINKIVPTQIGTDTDWQLISAGHSHSLALKSNGTLWAWGYNPNGRLGDGTNIARLVPTQIGTATNWQKIDAGNGHSFAIKTDGTLWAWGTNTSGEFGTGTLPLIANVPIQLGTDTNWKEVSASQWFSYAIKSDNTLWSTGRSNEGQLGNGTNSSTNVLVFTQVGTSSDTDKIVTGFLHVLAKNQDGFISGTGENNRGQLGDGTTTNKNIFTAISCYQTVLSNDNFTLNEVKIYPNPVNDILNFSFDKEIRNVSIFNVLGQEILSKSFNENQSSINVSSLSPGTYLVKLNSENDTKTVKIIKK</sequence>
<evidence type="ECO:0000256" key="4">
    <source>
        <dbReference type="SAM" id="SignalP"/>
    </source>
</evidence>
<dbReference type="PANTHER" id="PTHR45982:SF1">
    <property type="entry name" value="REGULATOR OF CHROMOSOME CONDENSATION"/>
    <property type="match status" value="1"/>
</dbReference>
<dbReference type="InterPro" id="IPR058923">
    <property type="entry name" value="RCC1-like_dom"/>
</dbReference>
<dbReference type="InterPro" id="IPR000408">
    <property type="entry name" value="Reg_chr_condens"/>
</dbReference>
<evidence type="ECO:0000313" key="7">
    <source>
        <dbReference type="EMBL" id="NBL63692.1"/>
    </source>
</evidence>
<comment type="caution">
    <text evidence="7">The sequence shown here is derived from an EMBL/GenBank/DDBJ whole genome shotgun (WGS) entry which is preliminary data.</text>
</comment>
<dbReference type="EMBL" id="JAABLM010000001">
    <property type="protein sequence ID" value="NBL63692.1"/>
    <property type="molecule type" value="Genomic_DNA"/>
</dbReference>
<dbReference type="InterPro" id="IPR051553">
    <property type="entry name" value="Ran_GTPase-activating"/>
</dbReference>
<evidence type="ECO:0000259" key="6">
    <source>
        <dbReference type="Pfam" id="PF25390"/>
    </source>
</evidence>
<feature type="domain" description="RCC1-like" evidence="6">
    <location>
        <begin position="23"/>
        <end position="312"/>
    </location>
</feature>
<dbReference type="SUPFAM" id="SSF50985">
    <property type="entry name" value="RCC1/BLIP-II"/>
    <property type="match status" value="1"/>
</dbReference>
<feature type="domain" description="Secretion system C-terminal sorting" evidence="5">
    <location>
        <begin position="390"/>
        <end position="458"/>
    </location>
</feature>
<dbReference type="InterPro" id="IPR009091">
    <property type="entry name" value="RCC1/BLIP-II"/>
</dbReference>
<dbReference type="Pfam" id="PF18962">
    <property type="entry name" value="Por_Secre_tail"/>
    <property type="match status" value="1"/>
</dbReference>
<gene>
    <name evidence="7" type="ORF">GV828_00600</name>
</gene>
<evidence type="ECO:0000256" key="3">
    <source>
        <dbReference type="ARBA" id="ARBA00022737"/>
    </source>
</evidence>
<evidence type="ECO:0000313" key="8">
    <source>
        <dbReference type="Proteomes" id="UP000798602"/>
    </source>
</evidence>
<keyword evidence="3" id="KW-0677">Repeat</keyword>
<reference evidence="8" key="1">
    <citation type="submission" date="2020-01" db="EMBL/GenBank/DDBJ databases">
        <title>Sphingomonas sp. strain CSW-10.</title>
        <authorList>
            <person name="Chen W.-M."/>
        </authorList>
    </citation>
    <scope>NUCLEOTIDE SEQUENCE [LARGE SCALE GENOMIC DNA]</scope>
    <source>
        <strain evidence="8">NST-5</strain>
    </source>
</reference>
<dbReference type="Gene3D" id="2.130.10.30">
    <property type="entry name" value="Regulator of chromosome condensation 1/beta-lactamase-inhibitor protein II"/>
    <property type="match status" value="2"/>
</dbReference>
<keyword evidence="2 4" id="KW-0732">Signal</keyword>
<dbReference type="PROSITE" id="PS50012">
    <property type="entry name" value="RCC1_3"/>
    <property type="match status" value="5"/>
</dbReference>
<dbReference type="RefSeq" id="WP_166535529.1">
    <property type="nucleotide sequence ID" value="NZ_JAABLM010000001.1"/>
</dbReference>
<accession>A0ABW9Z4C4</accession>
<keyword evidence="1" id="KW-0344">Guanine-nucleotide releasing factor</keyword>
<protein>
    <submittedName>
        <fullName evidence="7">T9SS type A sorting domain-containing protein</fullName>
    </submittedName>
</protein>
<organism evidence="7 8">
    <name type="scientific">Flavobacterium ichthyis</name>
    <dbReference type="NCBI Taxonomy" id="2698827"/>
    <lineage>
        <taxon>Bacteria</taxon>
        <taxon>Pseudomonadati</taxon>
        <taxon>Bacteroidota</taxon>
        <taxon>Flavobacteriia</taxon>
        <taxon>Flavobacteriales</taxon>
        <taxon>Flavobacteriaceae</taxon>
        <taxon>Flavobacterium</taxon>
    </lineage>
</organism>
<dbReference type="PROSITE" id="PS00626">
    <property type="entry name" value="RCC1_2"/>
    <property type="match status" value="2"/>
</dbReference>
<dbReference type="Pfam" id="PF25390">
    <property type="entry name" value="WD40_RLD"/>
    <property type="match status" value="1"/>
</dbReference>
<dbReference type="Proteomes" id="UP000798602">
    <property type="component" value="Unassembled WGS sequence"/>
</dbReference>
<dbReference type="PANTHER" id="PTHR45982">
    <property type="entry name" value="REGULATOR OF CHROMOSOME CONDENSATION"/>
    <property type="match status" value="1"/>
</dbReference>
<evidence type="ECO:0000256" key="2">
    <source>
        <dbReference type="ARBA" id="ARBA00022729"/>
    </source>
</evidence>
<dbReference type="InterPro" id="IPR026444">
    <property type="entry name" value="Secre_tail"/>
</dbReference>
<feature type="signal peptide" evidence="4">
    <location>
        <begin position="1"/>
        <end position="18"/>
    </location>
</feature>
<evidence type="ECO:0000256" key="1">
    <source>
        <dbReference type="ARBA" id="ARBA00022658"/>
    </source>
</evidence>
<evidence type="ECO:0000259" key="5">
    <source>
        <dbReference type="Pfam" id="PF18962"/>
    </source>
</evidence>
<dbReference type="NCBIfam" id="TIGR04183">
    <property type="entry name" value="Por_Secre_tail"/>
    <property type="match status" value="1"/>
</dbReference>